<dbReference type="Pfam" id="PF02566">
    <property type="entry name" value="OsmC"/>
    <property type="match status" value="1"/>
</dbReference>
<dbReference type="SUPFAM" id="SSF82784">
    <property type="entry name" value="OsmC-like"/>
    <property type="match status" value="1"/>
</dbReference>
<dbReference type="PANTHER" id="PTHR33797:SF2">
    <property type="entry name" value="ORGANIC HYDROPEROXIDE RESISTANCE PROTEIN-LIKE"/>
    <property type="match status" value="1"/>
</dbReference>
<proteinExistence type="inferred from homology"/>
<dbReference type="InterPro" id="IPR036102">
    <property type="entry name" value="OsmC/Ohrsf"/>
</dbReference>
<name>A0A1G9V7W1_9ACTO</name>
<evidence type="ECO:0000313" key="2">
    <source>
        <dbReference type="EMBL" id="SDM67965.1"/>
    </source>
</evidence>
<dbReference type="InterPro" id="IPR019953">
    <property type="entry name" value="OHR"/>
</dbReference>
<dbReference type="AlphaFoldDB" id="A0A1G9V7W1"/>
<accession>A0A1G9V7W1</accession>
<evidence type="ECO:0000313" key="3">
    <source>
        <dbReference type="Proteomes" id="UP000199671"/>
    </source>
</evidence>
<dbReference type="EMBL" id="FNHU01000005">
    <property type="protein sequence ID" value="SDM67965.1"/>
    <property type="molecule type" value="Genomic_DNA"/>
</dbReference>
<evidence type="ECO:0000256" key="1">
    <source>
        <dbReference type="ARBA" id="ARBA00007378"/>
    </source>
</evidence>
<dbReference type="GO" id="GO:0006979">
    <property type="term" value="P:response to oxidative stress"/>
    <property type="evidence" value="ECO:0007669"/>
    <property type="project" value="InterPro"/>
</dbReference>
<dbReference type="Gene3D" id="3.30.300.20">
    <property type="match status" value="1"/>
</dbReference>
<dbReference type="NCBIfam" id="TIGR03561">
    <property type="entry name" value="organ_hyd_perox"/>
    <property type="match status" value="1"/>
</dbReference>
<dbReference type="InterPro" id="IPR003718">
    <property type="entry name" value="OsmC/Ohr_fam"/>
</dbReference>
<organism evidence="2 3">
    <name type="scientific">Actinomyces ruminicola</name>
    <dbReference type="NCBI Taxonomy" id="332524"/>
    <lineage>
        <taxon>Bacteria</taxon>
        <taxon>Bacillati</taxon>
        <taxon>Actinomycetota</taxon>
        <taxon>Actinomycetes</taxon>
        <taxon>Actinomycetales</taxon>
        <taxon>Actinomycetaceae</taxon>
        <taxon>Actinomyces</taxon>
    </lineage>
</organism>
<dbReference type="Proteomes" id="UP000199671">
    <property type="component" value="Unassembled WGS sequence"/>
</dbReference>
<reference evidence="2 3" key="1">
    <citation type="submission" date="2016-10" db="EMBL/GenBank/DDBJ databases">
        <authorList>
            <person name="de Groot N.N."/>
        </authorList>
    </citation>
    <scope>NUCLEOTIDE SEQUENCE [LARGE SCALE GENOMIC DNA]</scope>
    <source>
        <strain evidence="2 3">KPR-7B</strain>
    </source>
</reference>
<comment type="similarity">
    <text evidence="1">Belongs to the OsmC/Ohr family.</text>
</comment>
<dbReference type="PANTHER" id="PTHR33797">
    <property type="entry name" value="ORGANIC HYDROPEROXIDE RESISTANCE PROTEIN-LIKE"/>
    <property type="match status" value="1"/>
</dbReference>
<gene>
    <name evidence="2" type="ORF">SAMN04487766_105129</name>
</gene>
<dbReference type="RefSeq" id="WP_176760826.1">
    <property type="nucleotide sequence ID" value="NZ_FNHU01000005.1"/>
</dbReference>
<sequence length="145" mass="14655">MPDAITPIYTIEALATGDGRNGHVASATGRIDTDLAVPKEMGGSGANLPNPEELFAAGYAACFHSALQAVARSQKAELGDSSVGARVSIGSNGEGGFGLAVELEVVIPAQPHDAAQALAEAAHQVCPYSNATRGNIPVTVTVSDD</sequence>
<dbReference type="InterPro" id="IPR015946">
    <property type="entry name" value="KH_dom-like_a/b"/>
</dbReference>
<protein>
    <submittedName>
        <fullName evidence="2">Peroxiredoxin, Ohr subfamily</fullName>
    </submittedName>
</protein>
<dbReference type="Gene3D" id="2.20.25.10">
    <property type="match status" value="1"/>
</dbReference>